<evidence type="ECO:0000313" key="1">
    <source>
        <dbReference type="EMBL" id="MCZ4093647.1"/>
    </source>
</evidence>
<name>A0ABT4KNV0_9HYPH</name>
<organism evidence="1 2">
    <name type="scientific">Sinorhizobium psoraleae</name>
    <dbReference type="NCBI Taxonomy" id="520838"/>
    <lineage>
        <taxon>Bacteria</taxon>
        <taxon>Pseudomonadati</taxon>
        <taxon>Pseudomonadota</taxon>
        <taxon>Alphaproteobacteria</taxon>
        <taxon>Hyphomicrobiales</taxon>
        <taxon>Rhizobiaceae</taxon>
        <taxon>Sinorhizobium/Ensifer group</taxon>
        <taxon>Sinorhizobium</taxon>
    </lineage>
</organism>
<dbReference type="RefSeq" id="WP_269285454.1">
    <property type="nucleotide sequence ID" value="NZ_JAPVOI010000005.1"/>
</dbReference>
<dbReference type="EMBL" id="JAPVOI010000005">
    <property type="protein sequence ID" value="MCZ4093647.1"/>
    <property type="molecule type" value="Genomic_DNA"/>
</dbReference>
<protein>
    <recommendedName>
        <fullName evidence="3">SMODS-associated and fused to various effectors domain-containing protein</fullName>
    </recommendedName>
</protein>
<comment type="caution">
    <text evidence="1">The sequence shown here is derived from an EMBL/GenBank/DDBJ whole genome shotgun (WGS) entry which is preliminary data.</text>
</comment>
<proteinExistence type="predicted"/>
<gene>
    <name evidence="1" type="ORF">O3W52_27985</name>
</gene>
<reference evidence="1" key="1">
    <citation type="submission" date="2022-10" db="EMBL/GenBank/DDBJ databases">
        <title>Whole genome sequencing of three plant growth promoting bacteria isolated from Vachellia tortilis subsp. raddiana in Morocco.</title>
        <authorList>
            <person name="Hnini M."/>
            <person name="Zouagui R."/>
            <person name="Zouagui H."/>
            <person name="Chemao Elfihri M.-W."/>
            <person name="Ibrahimi A."/>
            <person name="Sbabou L."/>
            <person name="Aurag J."/>
        </authorList>
    </citation>
    <scope>NUCLEOTIDE SEQUENCE</scope>
    <source>
        <strain evidence="1">LMR678</strain>
    </source>
</reference>
<sequence>MIKSPSAVLQTHFGEVLENSFDLGIGVIGFEIRSSFAPSKFAANCTKRLALRYTSQQVRGFVKNEEALKRQDFKIEDLSTGAEHVSAERIVADELLSLAAVTLPRIVIDISSMSRGVMAGVLSAIMAAPHKKLEVSFTYSVAEYEKPPSEYPPLFGIWGCTSIFGGAPLDPDKPTALVIGVGYEADRAISAFSQIDPDQTWVLLPASPDRRYNEAVSKANRQLLSLSGNIRPIQFDVTDPVFLFEKLRALIVGIRLDHRVVLIPSGPKITALVSLMVAMNLHPDISVWRISSGPLEPVFHRRPTGNVVALNVTFGETLSWPMS</sequence>
<keyword evidence="2" id="KW-1185">Reference proteome</keyword>
<accession>A0ABT4KNV0</accession>
<evidence type="ECO:0000313" key="2">
    <source>
        <dbReference type="Proteomes" id="UP001079430"/>
    </source>
</evidence>
<evidence type="ECO:0008006" key="3">
    <source>
        <dbReference type="Google" id="ProtNLM"/>
    </source>
</evidence>
<dbReference type="Proteomes" id="UP001079430">
    <property type="component" value="Unassembled WGS sequence"/>
</dbReference>